<dbReference type="STRING" id="399736.SAMN04489720_1919"/>
<evidence type="ECO:0000256" key="5">
    <source>
        <dbReference type="ARBA" id="ARBA00022989"/>
    </source>
</evidence>
<dbReference type="InterPro" id="IPR001248">
    <property type="entry name" value="Pur-cyt_permease"/>
</dbReference>
<feature type="region of interest" description="Disordered" evidence="8">
    <location>
        <begin position="1"/>
        <end position="25"/>
    </location>
</feature>
<keyword evidence="6 7" id="KW-0472">Membrane</keyword>
<feature type="transmembrane region" description="Helical" evidence="9">
    <location>
        <begin position="186"/>
        <end position="209"/>
    </location>
</feature>
<feature type="transmembrane region" description="Helical" evidence="9">
    <location>
        <begin position="75"/>
        <end position="96"/>
    </location>
</feature>
<dbReference type="GO" id="GO:0005886">
    <property type="term" value="C:plasma membrane"/>
    <property type="evidence" value="ECO:0007669"/>
    <property type="project" value="TreeGrafter"/>
</dbReference>
<feature type="transmembrane region" description="Helical" evidence="9">
    <location>
        <begin position="221"/>
        <end position="240"/>
    </location>
</feature>
<dbReference type="EMBL" id="LT629695">
    <property type="protein sequence ID" value="SDH65867.1"/>
    <property type="molecule type" value="Genomic_DNA"/>
</dbReference>
<proteinExistence type="inferred from homology"/>
<dbReference type="PANTHER" id="PTHR31806:SF1">
    <property type="entry name" value="PURINE-CYTOSINE PERMEASE FCY2-RELATED"/>
    <property type="match status" value="1"/>
</dbReference>
<feature type="compositionally biased region" description="Low complexity" evidence="8">
    <location>
        <begin position="1"/>
        <end position="24"/>
    </location>
</feature>
<feature type="transmembrane region" description="Helical" evidence="9">
    <location>
        <begin position="450"/>
        <end position="474"/>
    </location>
</feature>
<dbReference type="PIRSF" id="PIRSF002744">
    <property type="entry name" value="Pur-cyt_permease"/>
    <property type="match status" value="1"/>
</dbReference>
<sequence length="485" mass="49842">MTTQLDAPGAHDPARAAAASADTASRPETRGIELVADAERHGRARDLVLVWAAPGVSILNLTVGATLILLGLEVWQAIAVILAAAVLWILPGLIAASGPAAGTSGSIITRAMYGVLGNRVFVTFVGWLIGAVYMALTWLASSFMGADLLRRIGIADPVWVPIGVTVVVAAITILVAIFGHALILSVYPILAAVLLVLFVAVTVAILPTVDWSYAAPAPLEGVALASAISIGFTILASTPLSFINSPDIARYLPRSTSPWRIALATAVGGAVPFTIFTIVGVLLATGLDAAAVAVGIDAALFDLLPAWLGPVLVAGVVLNTIALSAMTAYTSSMALQAIGLRLQRIPAAIVVGVVGTALTIALVLTSSLLQAVNLMLQFLVIVASPAMAIFVVDVVLRRVRYDGVELFDDQRGGRYWYTGGWGLPGLVALVAGGAAAAVCLATDVWVGPVALALGVVDLSVPAGMLVAGILYALLQRTPIAKDGRP</sequence>
<feature type="transmembrane region" description="Helical" evidence="9">
    <location>
        <begin position="416"/>
        <end position="438"/>
    </location>
</feature>
<name>A0A1G8E7M8_9MICO</name>
<feature type="transmembrane region" description="Helical" evidence="9">
    <location>
        <begin position="347"/>
        <end position="369"/>
    </location>
</feature>
<dbReference type="Pfam" id="PF02133">
    <property type="entry name" value="Transp_cyt_pur"/>
    <property type="match status" value="1"/>
</dbReference>
<evidence type="ECO:0000256" key="9">
    <source>
        <dbReference type="SAM" id="Phobius"/>
    </source>
</evidence>
<keyword evidence="4 9" id="KW-0812">Transmembrane</keyword>
<evidence type="ECO:0000256" key="4">
    <source>
        <dbReference type="ARBA" id="ARBA00022692"/>
    </source>
</evidence>
<comment type="similarity">
    <text evidence="2 7">Belongs to the purine-cytosine permease (2.A.39) family.</text>
</comment>
<evidence type="ECO:0000256" key="1">
    <source>
        <dbReference type="ARBA" id="ARBA00004141"/>
    </source>
</evidence>
<dbReference type="AlphaFoldDB" id="A0A1G8E7M8"/>
<protein>
    <submittedName>
        <fullName evidence="10">Purine-cytosine permease</fullName>
    </submittedName>
</protein>
<feature type="transmembrane region" description="Helical" evidence="9">
    <location>
        <begin position="116"/>
        <end position="138"/>
    </location>
</feature>
<evidence type="ECO:0000256" key="8">
    <source>
        <dbReference type="SAM" id="MobiDB-lite"/>
    </source>
</evidence>
<gene>
    <name evidence="10" type="ORF">SAMN04489720_1919</name>
</gene>
<evidence type="ECO:0000313" key="11">
    <source>
        <dbReference type="Proteomes" id="UP000198822"/>
    </source>
</evidence>
<evidence type="ECO:0000256" key="6">
    <source>
        <dbReference type="ARBA" id="ARBA00023136"/>
    </source>
</evidence>
<dbReference type="PANTHER" id="PTHR31806">
    <property type="entry name" value="PURINE-CYTOSINE PERMEASE FCY2-RELATED"/>
    <property type="match status" value="1"/>
</dbReference>
<dbReference type="RefSeq" id="WP_092504517.1">
    <property type="nucleotide sequence ID" value="NZ_LT629695.1"/>
</dbReference>
<feature type="transmembrane region" description="Helical" evidence="9">
    <location>
        <begin position="158"/>
        <end position="179"/>
    </location>
</feature>
<dbReference type="Proteomes" id="UP000198822">
    <property type="component" value="Chromosome I"/>
</dbReference>
<dbReference type="InterPro" id="IPR026030">
    <property type="entry name" value="Pur-cyt_permease_Fcy2/21/22"/>
</dbReference>
<evidence type="ECO:0000313" key="10">
    <source>
        <dbReference type="EMBL" id="SDH65867.1"/>
    </source>
</evidence>
<keyword evidence="11" id="KW-1185">Reference proteome</keyword>
<feature type="transmembrane region" description="Helical" evidence="9">
    <location>
        <begin position="304"/>
        <end position="326"/>
    </location>
</feature>
<evidence type="ECO:0000256" key="7">
    <source>
        <dbReference type="PIRNR" id="PIRNR002744"/>
    </source>
</evidence>
<keyword evidence="5 9" id="KW-1133">Transmembrane helix</keyword>
<keyword evidence="3 7" id="KW-0813">Transport</keyword>
<dbReference type="Gene3D" id="1.10.4160.10">
    <property type="entry name" value="Hydantoin permease"/>
    <property type="match status" value="1"/>
</dbReference>
<comment type="subcellular location">
    <subcellularLocation>
        <location evidence="1">Membrane</location>
        <topology evidence="1">Multi-pass membrane protein</topology>
    </subcellularLocation>
</comment>
<dbReference type="GO" id="GO:0022857">
    <property type="term" value="F:transmembrane transporter activity"/>
    <property type="evidence" value="ECO:0007669"/>
    <property type="project" value="InterPro"/>
</dbReference>
<reference evidence="11" key="1">
    <citation type="submission" date="2016-10" db="EMBL/GenBank/DDBJ databases">
        <authorList>
            <person name="Varghese N."/>
            <person name="Submissions S."/>
        </authorList>
    </citation>
    <scope>NUCLEOTIDE SEQUENCE [LARGE SCALE GENOMIC DNA]</scope>
    <source>
        <strain evidence="11">DSM 22002</strain>
    </source>
</reference>
<dbReference type="OrthoDB" id="9809167at2"/>
<evidence type="ECO:0000256" key="3">
    <source>
        <dbReference type="ARBA" id="ARBA00022448"/>
    </source>
</evidence>
<feature type="transmembrane region" description="Helical" evidence="9">
    <location>
        <begin position="48"/>
        <end position="69"/>
    </location>
</feature>
<accession>A0A1G8E7M8</accession>
<organism evidence="10 11">
    <name type="scientific">Agrococcus jejuensis</name>
    <dbReference type="NCBI Taxonomy" id="399736"/>
    <lineage>
        <taxon>Bacteria</taxon>
        <taxon>Bacillati</taxon>
        <taxon>Actinomycetota</taxon>
        <taxon>Actinomycetes</taxon>
        <taxon>Micrococcales</taxon>
        <taxon>Microbacteriaceae</taxon>
        <taxon>Agrococcus</taxon>
    </lineage>
</organism>
<evidence type="ECO:0000256" key="2">
    <source>
        <dbReference type="ARBA" id="ARBA00008974"/>
    </source>
</evidence>
<feature type="transmembrane region" description="Helical" evidence="9">
    <location>
        <begin position="261"/>
        <end position="284"/>
    </location>
</feature>
<feature type="transmembrane region" description="Helical" evidence="9">
    <location>
        <begin position="375"/>
        <end position="396"/>
    </location>
</feature>